<reference evidence="6" key="1">
    <citation type="submission" date="2021-01" db="EMBL/GenBank/DDBJ databases">
        <authorList>
            <person name="Eckstrom K.M.E."/>
        </authorList>
    </citation>
    <scope>NUCLEOTIDE SEQUENCE</scope>
    <source>
        <strain evidence="6">UVCC 0001</strain>
    </source>
</reference>
<dbReference type="EMBL" id="JASFZW010000011">
    <property type="protein sequence ID" value="KAK2076294.1"/>
    <property type="molecule type" value="Genomic_DNA"/>
</dbReference>
<gene>
    <name evidence="6" type="ORF">QBZ16_001226</name>
</gene>
<dbReference type="NCBIfam" id="TIGR00002">
    <property type="entry name" value="S16"/>
    <property type="match status" value="1"/>
</dbReference>
<evidence type="ECO:0000313" key="6">
    <source>
        <dbReference type="EMBL" id="KAK2076294.1"/>
    </source>
</evidence>
<feature type="compositionally biased region" description="Acidic residues" evidence="5">
    <location>
        <begin position="91"/>
        <end position="109"/>
    </location>
</feature>
<dbReference type="GO" id="GO:0032543">
    <property type="term" value="P:mitochondrial translation"/>
    <property type="evidence" value="ECO:0007669"/>
    <property type="project" value="TreeGrafter"/>
</dbReference>
<keyword evidence="3" id="KW-0687">Ribonucleoprotein</keyword>
<keyword evidence="2" id="KW-0689">Ribosomal protein</keyword>
<dbReference type="PANTHER" id="PTHR12919">
    <property type="entry name" value="30S RIBOSOMAL PROTEIN S16"/>
    <property type="match status" value="1"/>
</dbReference>
<dbReference type="GO" id="GO:0003735">
    <property type="term" value="F:structural constituent of ribosome"/>
    <property type="evidence" value="ECO:0007669"/>
    <property type="project" value="InterPro"/>
</dbReference>
<evidence type="ECO:0000256" key="5">
    <source>
        <dbReference type="SAM" id="MobiDB-lite"/>
    </source>
</evidence>
<dbReference type="InterPro" id="IPR000307">
    <property type="entry name" value="Ribosomal_bS16"/>
</dbReference>
<evidence type="ECO:0000256" key="4">
    <source>
        <dbReference type="ARBA" id="ARBA00035371"/>
    </source>
</evidence>
<sequence>MGRKKLPFYRIVAIDSRKRRDGRPIEWLGWYNPMTKEKSLKTEEISKWLKVGAEPSDTVASLLRKAGVLPPRWQGDAARAGEKEEDKAPDGEEEAEDGDEPEQEEEEED</sequence>
<dbReference type="InterPro" id="IPR023803">
    <property type="entry name" value="Ribosomal_bS16_dom_sf"/>
</dbReference>
<keyword evidence="7" id="KW-1185">Reference proteome</keyword>
<accession>A0AAD9IDT0</accession>
<dbReference type="Gene3D" id="3.30.1320.10">
    <property type="match status" value="1"/>
</dbReference>
<dbReference type="Pfam" id="PF00886">
    <property type="entry name" value="Ribosomal_S16"/>
    <property type="match status" value="1"/>
</dbReference>
<dbReference type="HAMAP" id="MF_00385">
    <property type="entry name" value="Ribosomal_bS16"/>
    <property type="match status" value="1"/>
</dbReference>
<comment type="similarity">
    <text evidence="1">Belongs to the bacterial ribosomal protein bS16 family.</text>
</comment>
<dbReference type="PANTHER" id="PTHR12919:SF20">
    <property type="entry name" value="SMALL RIBOSOMAL SUBUNIT PROTEIN BS16M"/>
    <property type="match status" value="1"/>
</dbReference>
<evidence type="ECO:0000256" key="2">
    <source>
        <dbReference type="ARBA" id="ARBA00022980"/>
    </source>
</evidence>
<comment type="caution">
    <text evidence="6">The sequence shown here is derived from an EMBL/GenBank/DDBJ whole genome shotgun (WGS) entry which is preliminary data.</text>
</comment>
<dbReference type="GO" id="GO:0015935">
    <property type="term" value="C:small ribosomal subunit"/>
    <property type="evidence" value="ECO:0007669"/>
    <property type="project" value="TreeGrafter"/>
</dbReference>
<dbReference type="SUPFAM" id="SSF54565">
    <property type="entry name" value="Ribosomal protein S16"/>
    <property type="match status" value="1"/>
</dbReference>
<evidence type="ECO:0000313" key="7">
    <source>
        <dbReference type="Proteomes" id="UP001255856"/>
    </source>
</evidence>
<dbReference type="GO" id="GO:0005739">
    <property type="term" value="C:mitochondrion"/>
    <property type="evidence" value="ECO:0007669"/>
    <property type="project" value="GOC"/>
</dbReference>
<dbReference type="Proteomes" id="UP001255856">
    <property type="component" value="Unassembled WGS sequence"/>
</dbReference>
<evidence type="ECO:0000256" key="3">
    <source>
        <dbReference type="ARBA" id="ARBA00023274"/>
    </source>
</evidence>
<protein>
    <recommendedName>
        <fullName evidence="4">30S ribosomal protein S16, chloroplastic</fullName>
    </recommendedName>
</protein>
<evidence type="ECO:0000256" key="1">
    <source>
        <dbReference type="ARBA" id="ARBA00006668"/>
    </source>
</evidence>
<name>A0AAD9IDT0_PROWI</name>
<feature type="compositionally biased region" description="Basic and acidic residues" evidence="5">
    <location>
        <begin position="79"/>
        <end position="90"/>
    </location>
</feature>
<feature type="region of interest" description="Disordered" evidence="5">
    <location>
        <begin position="68"/>
        <end position="109"/>
    </location>
</feature>
<organism evidence="6 7">
    <name type="scientific">Prototheca wickerhamii</name>
    <dbReference type="NCBI Taxonomy" id="3111"/>
    <lineage>
        <taxon>Eukaryota</taxon>
        <taxon>Viridiplantae</taxon>
        <taxon>Chlorophyta</taxon>
        <taxon>core chlorophytes</taxon>
        <taxon>Trebouxiophyceae</taxon>
        <taxon>Chlorellales</taxon>
        <taxon>Chlorellaceae</taxon>
        <taxon>Prototheca</taxon>
    </lineage>
</organism>
<proteinExistence type="inferred from homology"/>
<dbReference type="AlphaFoldDB" id="A0AAD9IDT0"/>